<evidence type="ECO:0000256" key="2">
    <source>
        <dbReference type="ARBA" id="ARBA00007783"/>
    </source>
</evidence>
<feature type="transmembrane region" description="Helical" evidence="9">
    <location>
        <begin position="45"/>
        <end position="67"/>
    </location>
</feature>
<keyword evidence="6 9" id="KW-0812">Transmembrane</keyword>
<feature type="transmembrane region" description="Helical" evidence="9">
    <location>
        <begin position="153"/>
        <end position="176"/>
    </location>
</feature>
<protein>
    <recommendedName>
        <fullName evidence="9">Transport permease protein</fullName>
    </recommendedName>
</protein>
<dbReference type="PANTHER" id="PTHR30413:SF8">
    <property type="entry name" value="TRANSPORT PERMEASE PROTEIN"/>
    <property type="match status" value="1"/>
</dbReference>
<dbReference type="PROSITE" id="PS51012">
    <property type="entry name" value="ABC_TM2"/>
    <property type="match status" value="1"/>
</dbReference>
<feature type="domain" description="ABC transmembrane type-2" evidence="10">
    <location>
        <begin position="46"/>
        <end position="266"/>
    </location>
</feature>
<keyword evidence="12" id="KW-1185">Reference proteome</keyword>
<keyword evidence="7 9" id="KW-1133">Transmembrane helix</keyword>
<dbReference type="InterPro" id="IPR047817">
    <property type="entry name" value="ABC2_TM_bact-type"/>
</dbReference>
<evidence type="ECO:0000259" key="10">
    <source>
        <dbReference type="PROSITE" id="PS51012"/>
    </source>
</evidence>
<feature type="transmembrane region" description="Helical" evidence="9">
    <location>
        <begin position="188"/>
        <end position="207"/>
    </location>
</feature>
<feature type="transmembrane region" description="Helical" evidence="9">
    <location>
        <begin position="79"/>
        <end position="98"/>
    </location>
</feature>
<keyword evidence="5" id="KW-0997">Cell inner membrane</keyword>
<evidence type="ECO:0000256" key="7">
    <source>
        <dbReference type="ARBA" id="ARBA00022989"/>
    </source>
</evidence>
<comment type="similarity">
    <text evidence="2 9">Belongs to the ABC-2 integral membrane protein family.</text>
</comment>
<evidence type="ECO:0000256" key="1">
    <source>
        <dbReference type="ARBA" id="ARBA00004429"/>
    </source>
</evidence>
<keyword evidence="4 9" id="KW-1003">Cell membrane</keyword>
<dbReference type="PANTHER" id="PTHR30413">
    <property type="entry name" value="INNER MEMBRANE TRANSPORT PERMEASE"/>
    <property type="match status" value="1"/>
</dbReference>
<comment type="caution">
    <text evidence="11">The sequence shown here is derived from an EMBL/GenBank/DDBJ whole genome shotgun (WGS) entry which is preliminary data.</text>
</comment>
<name>A0ABX5EDD1_9MICO</name>
<evidence type="ECO:0000256" key="5">
    <source>
        <dbReference type="ARBA" id="ARBA00022519"/>
    </source>
</evidence>
<dbReference type="RefSeq" id="WP_106267593.1">
    <property type="nucleotide sequence ID" value="NZ_PVTX01000006.1"/>
</dbReference>
<dbReference type="InterPro" id="IPR013525">
    <property type="entry name" value="ABC2_TM"/>
</dbReference>
<accession>A0ABX5EDD1</accession>
<proteinExistence type="inferred from homology"/>
<sequence>MSAPRIVITPPGRLNIPRWREVWEAREIFYRFGIRDVVLRYRQTAIGIAWVVLQPLVTAGIFAIVFGRVAGLPTGGVPYLLFAFAGTTAWTVFSGVLTRAAPSLVANQALVSKVFFPRVVVPLSTSLSVMLDFCVSLVMLGVLLVVYGVNPGWALLGLPLWTVCAVTFGSGLGLAASAVMVKYRDVTYVLPWLVQVLMYATPVAYSLDAVPANLSWLFAANPLTWLMECFRWSMLGTPAPPLWQIAGLIAVSALALAGGLLVFQQREREFADVI</sequence>
<feature type="transmembrane region" description="Helical" evidence="9">
    <location>
        <begin position="119"/>
        <end position="147"/>
    </location>
</feature>
<evidence type="ECO:0000256" key="3">
    <source>
        <dbReference type="ARBA" id="ARBA00022448"/>
    </source>
</evidence>
<dbReference type="Proteomes" id="UP000239895">
    <property type="component" value="Unassembled WGS sequence"/>
</dbReference>
<feature type="transmembrane region" description="Helical" evidence="9">
    <location>
        <begin position="242"/>
        <end position="263"/>
    </location>
</feature>
<keyword evidence="8 9" id="KW-0472">Membrane</keyword>
<evidence type="ECO:0000256" key="6">
    <source>
        <dbReference type="ARBA" id="ARBA00022692"/>
    </source>
</evidence>
<organism evidence="11 12">
    <name type="scientific">Isoptericola halotolerans</name>
    <dbReference type="NCBI Taxonomy" id="300560"/>
    <lineage>
        <taxon>Bacteria</taxon>
        <taxon>Bacillati</taxon>
        <taxon>Actinomycetota</taxon>
        <taxon>Actinomycetes</taxon>
        <taxon>Micrococcales</taxon>
        <taxon>Promicromonosporaceae</taxon>
        <taxon>Isoptericola</taxon>
    </lineage>
</organism>
<reference evidence="11 12" key="1">
    <citation type="submission" date="2018-03" db="EMBL/GenBank/DDBJ databases">
        <title>Comparative analysis of microorganisms from saline springs in Andes Mountain Range, Colombia.</title>
        <authorList>
            <person name="Rubin E."/>
        </authorList>
    </citation>
    <scope>NUCLEOTIDE SEQUENCE [LARGE SCALE GENOMIC DNA]</scope>
    <source>
        <strain evidence="11 12">CG 23</strain>
    </source>
</reference>
<evidence type="ECO:0000256" key="9">
    <source>
        <dbReference type="RuleBase" id="RU361157"/>
    </source>
</evidence>
<evidence type="ECO:0000313" key="11">
    <source>
        <dbReference type="EMBL" id="PRZ06419.1"/>
    </source>
</evidence>
<keyword evidence="3 9" id="KW-0813">Transport</keyword>
<dbReference type="Pfam" id="PF01061">
    <property type="entry name" value="ABC2_membrane"/>
    <property type="match status" value="1"/>
</dbReference>
<evidence type="ECO:0000256" key="4">
    <source>
        <dbReference type="ARBA" id="ARBA00022475"/>
    </source>
</evidence>
<comment type="subcellular location">
    <subcellularLocation>
        <location evidence="1">Cell inner membrane</location>
        <topology evidence="1">Multi-pass membrane protein</topology>
    </subcellularLocation>
    <subcellularLocation>
        <location evidence="9">Cell membrane</location>
        <topology evidence="9">Multi-pass membrane protein</topology>
    </subcellularLocation>
</comment>
<evidence type="ECO:0000256" key="8">
    <source>
        <dbReference type="ARBA" id="ARBA00023136"/>
    </source>
</evidence>
<dbReference type="EMBL" id="PVTX01000006">
    <property type="protein sequence ID" value="PRZ06419.1"/>
    <property type="molecule type" value="Genomic_DNA"/>
</dbReference>
<evidence type="ECO:0000313" key="12">
    <source>
        <dbReference type="Proteomes" id="UP000239895"/>
    </source>
</evidence>
<gene>
    <name evidence="11" type="ORF">BCL65_10693</name>
</gene>